<evidence type="ECO:0000313" key="10">
    <source>
        <dbReference type="Proteomes" id="UP001209570"/>
    </source>
</evidence>
<dbReference type="InterPro" id="IPR002067">
    <property type="entry name" value="MCP"/>
</dbReference>
<evidence type="ECO:0000256" key="2">
    <source>
        <dbReference type="ARBA" id="ARBA00022448"/>
    </source>
</evidence>
<evidence type="ECO:0008006" key="11">
    <source>
        <dbReference type="Google" id="ProtNLM"/>
    </source>
</evidence>
<evidence type="ECO:0000256" key="7">
    <source>
        <dbReference type="RuleBase" id="RU000488"/>
    </source>
</evidence>
<dbReference type="GO" id="GO:0016020">
    <property type="term" value="C:membrane"/>
    <property type="evidence" value="ECO:0007669"/>
    <property type="project" value="UniProtKB-SubCell"/>
</dbReference>
<accession>A0AAD5Q929</accession>
<dbReference type="PROSITE" id="PS50920">
    <property type="entry name" value="SOLCAR"/>
    <property type="match status" value="3"/>
</dbReference>
<protein>
    <recommendedName>
        <fullName evidence="11">Mitochondrial Carrier (MC) Family</fullName>
    </recommendedName>
</protein>
<evidence type="ECO:0000256" key="8">
    <source>
        <dbReference type="SAM" id="Phobius"/>
    </source>
</evidence>
<evidence type="ECO:0000256" key="4">
    <source>
        <dbReference type="ARBA" id="ARBA00022737"/>
    </source>
</evidence>
<keyword evidence="2 7" id="KW-0813">Transport</keyword>
<organism evidence="9 10">
    <name type="scientific">Pythium insidiosum</name>
    <name type="common">Pythiosis disease agent</name>
    <dbReference type="NCBI Taxonomy" id="114742"/>
    <lineage>
        <taxon>Eukaryota</taxon>
        <taxon>Sar</taxon>
        <taxon>Stramenopiles</taxon>
        <taxon>Oomycota</taxon>
        <taxon>Peronosporomycetes</taxon>
        <taxon>Pythiales</taxon>
        <taxon>Pythiaceae</taxon>
        <taxon>Pythium</taxon>
    </lineage>
</organism>
<keyword evidence="10" id="KW-1185">Reference proteome</keyword>
<dbReference type="EMBL" id="JAKCXM010000240">
    <property type="protein sequence ID" value="KAJ0397738.1"/>
    <property type="molecule type" value="Genomic_DNA"/>
</dbReference>
<dbReference type="PANTHER" id="PTHR24089">
    <property type="entry name" value="SOLUTE CARRIER FAMILY 25"/>
    <property type="match status" value="1"/>
</dbReference>
<sequence length="309" mass="33545">MARDSATASTSSAAIAGAVAGDLVKIRFQLQQAPISSSHHGRAKYVSLLQSVRSIHGEEGIRSFWRGNLAATKLWVAYASIQFSSYRALNAAWTDDMRTNHKTLVSSVNGACAGVIATVVTYPLDLFRTIFASQGVPKQFPTLSSLARHMISTRGVRGLYSGVGPALFQIAPYMGLSFGIYSSLNGAIADHNASIHAEPPRPGSPVWLLSFIGTGAVAGLLSKMAVYPLDTVKKRMQMREMTRCETYGVIPNYETSWACFRDILRREGVRGLYKGTVPSLLKSVVTHSSTFATYEMTLVALESLEGWVK</sequence>
<keyword evidence="3 6" id="KW-0812">Transmembrane</keyword>
<comment type="caution">
    <text evidence="9">The sequence shown here is derived from an EMBL/GenBank/DDBJ whole genome shotgun (WGS) entry which is preliminary data.</text>
</comment>
<keyword evidence="4" id="KW-0677">Repeat</keyword>
<comment type="subcellular location">
    <subcellularLocation>
        <location evidence="1">Membrane</location>
        <topology evidence="1">Multi-pass membrane protein</topology>
    </subcellularLocation>
</comment>
<evidence type="ECO:0000256" key="3">
    <source>
        <dbReference type="ARBA" id="ARBA00022692"/>
    </source>
</evidence>
<proteinExistence type="inferred from homology"/>
<dbReference type="Proteomes" id="UP001209570">
    <property type="component" value="Unassembled WGS sequence"/>
</dbReference>
<dbReference type="GO" id="GO:0055085">
    <property type="term" value="P:transmembrane transport"/>
    <property type="evidence" value="ECO:0007669"/>
    <property type="project" value="InterPro"/>
</dbReference>
<dbReference type="SUPFAM" id="SSF103506">
    <property type="entry name" value="Mitochondrial carrier"/>
    <property type="match status" value="1"/>
</dbReference>
<dbReference type="AlphaFoldDB" id="A0AAD5Q929"/>
<evidence type="ECO:0000256" key="6">
    <source>
        <dbReference type="PROSITE-ProRule" id="PRU00282"/>
    </source>
</evidence>
<feature type="repeat" description="Solcar" evidence="6">
    <location>
        <begin position="205"/>
        <end position="300"/>
    </location>
</feature>
<dbReference type="InterPro" id="IPR018108">
    <property type="entry name" value="MCP_transmembrane"/>
</dbReference>
<feature type="repeat" description="Solcar" evidence="6">
    <location>
        <begin position="101"/>
        <end position="187"/>
    </location>
</feature>
<evidence type="ECO:0000256" key="1">
    <source>
        <dbReference type="ARBA" id="ARBA00004141"/>
    </source>
</evidence>
<comment type="similarity">
    <text evidence="7">Belongs to the mitochondrial carrier (TC 2.A.29) family.</text>
</comment>
<evidence type="ECO:0000256" key="5">
    <source>
        <dbReference type="ARBA" id="ARBA00023136"/>
    </source>
</evidence>
<keyword evidence="5 6" id="KW-0472">Membrane</keyword>
<keyword evidence="8" id="KW-1133">Transmembrane helix</keyword>
<dbReference type="InterPro" id="IPR023395">
    <property type="entry name" value="MCP_dom_sf"/>
</dbReference>
<feature type="transmembrane region" description="Helical" evidence="8">
    <location>
        <begin position="206"/>
        <end position="229"/>
    </location>
</feature>
<dbReference type="PRINTS" id="PR00926">
    <property type="entry name" value="MITOCARRIER"/>
</dbReference>
<feature type="repeat" description="Solcar" evidence="6">
    <location>
        <begin position="4"/>
        <end position="92"/>
    </location>
</feature>
<gene>
    <name evidence="9" type="ORF">P43SY_007206</name>
</gene>
<reference evidence="9" key="1">
    <citation type="submission" date="2021-12" db="EMBL/GenBank/DDBJ databases">
        <title>Prjna785345.</title>
        <authorList>
            <person name="Rujirawat T."/>
            <person name="Krajaejun T."/>
        </authorList>
    </citation>
    <scope>NUCLEOTIDE SEQUENCE</scope>
    <source>
        <strain evidence="9">Pi057C3</strain>
    </source>
</reference>
<dbReference type="Gene3D" id="1.50.40.10">
    <property type="entry name" value="Mitochondrial carrier domain"/>
    <property type="match status" value="1"/>
</dbReference>
<evidence type="ECO:0000313" key="9">
    <source>
        <dbReference type="EMBL" id="KAJ0397738.1"/>
    </source>
</evidence>
<name>A0AAD5Q929_PYTIN</name>
<dbReference type="Pfam" id="PF00153">
    <property type="entry name" value="Mito_carr"/>
    <property type="match status" value="3"/>
</dbReference>